<proteinExistence type="predicted"/>
<keyword evidence="1" id="KW-1133">Transmembrane helix</keyword>
<name>A0A5C3NBC4_9AGAM</name>
<evidence type="ECO:0000313" key="3">
    <source>
        <dbReference type="Proteomes" id="UP000305948"/>
    </source>
</evidence>
<accession>A0A5C3NBC4</accession>
<dbReference type="Proteomes" id="UP000305948">
    <property type="component" value="Unassembled WGS sequence"/>
</dbReference>
<evidence type="ECO:0000256" key="1">
    <source>
        <dbReference type="SAM" id="Phobius"/>
    </source>
</evidence>
<keyword evidence="1" id="KW-0812">Transmembrane</keyword>
<evidence type="ECO:0000313" key="2">
    <source>
        <dbReference type="EMBL" id="TFK53298.1"/>
    </source>
</evidence>
<sequence length="91" mass="10789">MPYVFLFMLVSVYNLAMWYSILAYLATAHGHLSRSSFTRLTVFRPPVQFPRRVFYLWSTQIGRLIRLLRCRFVVRTTPFSCHILWVASGRT</sequence>
<organism evidence="2 3">
    <name type="scientific">Heliocybe sulcata</name>
    <dbReference type="NCBI Taxonomy" id="5364"/>
    <lineage>
        <taxon>Eukaryota</taxon>
        <taxon>Fungi</taxon>
        <taxon>Dikarya</taxon>
        <taxon>Basidiomycota</taxon>
        <taxon>Agaricomycotina</taxon>
        <taxon>Agaricomycetes</taxon>
        <taxon>Gloeophyllales</taxon>
        <taxon>Gloeophyllaceae</taxon>
        <taxon>Heliocybe</taxon>
    </lineage>
</organism>
<dbReference type="AlphaFoldDB" id="A0A5C3NBC4"/>
<reference evidence="2 3" key="1">
    <citation type="journal article" date="2019" name="Nat. Ecol. Evol.">
        <title>Megaphylogeny resolves global patterns of mushroom evolution.</title>
        <authorList>
            <person name="Varga T."/>
            <person name="Krizsan K."/>
            <person name="Foldi C."/>
            <person name="Dima B."/>
            <person name="Sanchez-Garcia M."/>
            <person name="Sanchez-Ramirez S."/>
            <person name="Szollosi G.J."/>
            <person name="Szarkandi J.G."/>
            <person name="Papp V."/>
            <person name="Albert L."/>
            <person name="Andreopoulos W."/>
            <person name="Angelini C."/>
            <person name="Antonin V."/>
            <person name="Barry K.W."/>
            <person name="Bougher N.L."/>
            <person name="Buchanan P."/>
            <person name="Buyck B."/>
            <person name="Bense V."/>
            <person name="Catcheside P."/>
            <person name="Chovatia M."/>
            <person name="Cooper J."/>
            <person name="Damon W."/>
            <person name="Desjardin D."/>
            <person name="Finy P."/>
            <person name="Geml J."/>
            <person name="Haridas S."/>
            <person name="Hughes K."/>
            <person name="Justo A."/>
            <person name="Karasinski D."/>
            <person name="Kautmanova I."/>
            <person name="Kiss B."/>
            <person name="Kocsube S."/>
            <person name="Kotiranta H."/>
            <person name="LaButti K.M."/>
            <person name="Lechner B.E."/>
            <person name="Liimatainen K."/>
            <person name="Lipzen A."/>
            <person name="Lukacs Z."/>
            <person name="Mihaltcheva S."/>
            <person name="Morgado L.N."/>
            <person name="Niskanen T."/>
            <person name="Noordeloos M.E."/>
            <person name="Ohm R.A."/>
            <person name="Ortiz-Santana B."/>
            <person name="Ovrebo C."/>
            <person name="Racz N."/>
            <person name="Riley R."/>
            <person name="Savchenko A."/>
            <person name="Shiryaev A."/>
            <person name="Soop K."/>
            <person name="Spirin V."/>
            <person name="Szebenyi C."/>
            <person name="Tomsovsky M."/>
            <person name="Tulloss R.E."/>
            <person name="Uehling J."/>
            <person name="Grigoriev I.V."/>
            <person name="Vagvolgyi C."/>
            <person name="Papp T."/>
            <person name="Martin F.M."/>
            <person name="Miettinen O."/>
            <person name="Hibbett D.S."/>
            <person name="Nagy L.G."/>
        </authorList>
    </citation>
    <scope>NUCLEOTIDE SEQUENCE [LARGE SCALE GENOMIC DNA]</scope>
    <source>
        <strain evidence="2 3">OMC1185</strain>
    </source>
</reference>
<keyword evidence="1" id="KW-0472">Membrane</keyword>
<protein>
    <submittedName>
        <fullName evidence="2">Uncharacterized protein</fullName>
    </submittedName>
</protein>
<keyword evidence="3" id="KW-1185">Reference proteome</keyword>
<gene>
    <name evidence="2" type="ORF">OE88DRAFT_1239549</name>
</gene>
<dbReference type="EMBL" id="ML213507">
    <property type="protein sequence ID" value="TFK53298.1"/>
    <property type="molecule type" value="Genomic_DNA"/>
</dbReference>
<feature type="transmembrane region" description="Helical" evidence="1">
    <location>
        <begin position="6"/>
        <end position="26"/>
    </location>
</feature>